<organism evidence="1 2">
    <name type="scientific">Paludisphaera borealis</name>
    <dbReference type="NCBI Taxonomy" id="1387353"/>
    <lineage>
        <taxon>Bacteria</taxon>
        <taxon>Pseudomonadati</taxon>
        <taxon>Planctomycetota</taxon>
        <taxon>Planctomycetia</taxon>
        <taxon>Isosphaerales</taxon>
        <taxon>Isosphaeraceae</taxon>
        <taxon>Paludisphaera</taxon>
    </lineage>
</organism>
<gene>
    <name evidence="1" type="ORF">BSF38_00209</name>
</gene>
<dbReference type="STRING" id="1387353.BSF38_00209"/>
<dbReference type="EMBL" id="CP019082">
    <property type="protein sequence ID" value="APW58805.1"/>
    <property type="molecule type" value="Genomic_DNA"/>
</dbReference>
<reference evidence="2" key="1">
    <citation type="submission" date="2016-12" db="EMBL/GenBank/DDBJ databases">
        <title>Comparative genomics of four Isosphaeraceae planctomycetes: a common pool of plasmids and glycoside hydrolase genes.</title>
        <authorList>
            <person name="Ivanova A."/>
        </authorList>
    </citation>
    <scope>NUCLEOTIDE SEQUENCE [LARGE SCALE GENOMIC DNA]</scope>
    <source>
        <strain evidence="2">PX4</strain>
    </source>
</reference>
<dbReference type="KEGG" id="pbor:BSF38_00209"/>
<dbReference type="Proteomes" id="UP000186309">
    <property type="component" value="Chromosome"/>
</dbReference>
<dbReference type="AlphaFoldDB" id="A0A1U7CIN8"/>
<proteinExistence type="predicted"/>
<keyword evidence="2" id="KW-1185">Reference proteome</keyword>
<accession>A0A1U7CIN8</accession>
<sequence length="426" mass="47817">MKRAVLLDLGGCKGELVHVRSRSDSIYAARRACLEETIMAKKTDPKKAKTSAQVAKKEIIKVAAEDLPRRSIEEAKKVIEAIYRNYATNPVGWEEIAGLLQVKATTNVNRYPLWAAVAYGMLSKTENDTYEITETGRKIVAPEYPGDDTEGKVKALLTPRVLSKFYTDFNGHSLPEQLHFPNVLENRYQIPRDRTAEAIKLIIDNGLYAGVLQEQGAGTYLVRLEQSAIPITPGKPPISSASDLREPSHAYDVQDDLHEGWETVCFFITPIGDEGTEQRQHTDMILKHVVEPAAKEYGLQVIRADKIERSGLITQQIFEHLVCARVCVADLSFANANVFYELGVRHTCKLPSVQLIRKEDRIPFDVAQGRTIMVDTTDRYSITDRLASAQRELSQHLKHIMSSDHSEPGEDNPVHLYLPKLKISTK</sequence>
<evidence type="ECO:0000313" key="2">
    <source>
        <dbReference type="Proteomes" id="UP000186309"/>
    </source>
</evidence>
<name>A0A1U7CIN8_9BACT</name>
<protein>
    <submittedName>
        <fullName evidence="1">Uncharacterized protein</fullName>
    </submittedName>
</protein>
<evidence type="ECO:0000313" key="1">
    <source>
        <dbReference type="EMBL" id="APW58805.1"/>
    </source>
</evidence>